<dbReference type="PANTHER" id="PTHR43776:SF7">
    <property type="entry name" value="D,D-DIPEPTIDE TRANSPORT ATP-BINDING PROTEIN DDPF-RELATED"/>
    <property type="match status" value="1"/>
</dbReference>
<dbReference type="InterPro" id="IPR027417">
    <property type="entry name" value="P-loop_NTPase"/>
</dbReference>
<keyword evidence="2" id="KW-0813">Transport</keyword>
<keyword evidence="3" id="KW-0547">Nucleotide-binding</keyword>
<proteinExistence type="inferred from homology"/>
<dbReference type="GO" id="GO:0016887">
    <property type="term" value="F:ATP hydrolysis activity"/>
    <property type="evidence" value="ECO:0007669"/>
    <property type="project" value="InterPro"/>
</dbReference>
<keyword evidence="7" id="KW-1185">Reference proteome</keyword>
<dbReference type="GO" id="GO:0055085">
    <property type="term" value="P:transmembrane transport"/>
    <property type="evidence" value="ECO:0007669"/>
    <property type="project" value="UniProtKB-ARBA"/>
</dbReference>
<dbReference type="SUPFAM" id="SSF52540">
    <property type="entry name" value="P-loop containing nucleoside triphosphate hydrolases"/>
    <property type="match status" value="1"/>
</dbReference>
<dbReference type="RefSeq" id="WP_011696210.1">
    <property type="nucleotide sequence ID" value="NC_008553.1"/>
</dbReference>
<dbReference type="Pfam" id="PF00005">
    <property type="entry name" value="ABC_tran"/>
    <property type="match status" value="1"/>
</dbReference>
<dbReference type="InterPro" id="IPR003593">
    <property type="entry name" value="AAA+_ATPase"/>
</dbReference>
<name>A0B7Z3_METTP</name>
<gene>
    <name evidence="6" type="ordered locus">Mthe_1033</name>
</gene>
<evidence type="ECO:0000256" key="1">
    <source>
        <dbReference type="ARBA" id="ARBA00005417"/>
    </source>
</evidence>
<evidence type="ECO:0000256" key="3">
    <source>
        <dbReference type="ARBA" id="ARBA00022741"/>
    </source>
</evidence>
<dbReference type="HOGENOM" id="CLU_000604_1_23_2"/>
<dbReference type="GeneID" id="4462781"/>
<sequence>MYLRAQNVSKVYQEGLFFRRKRCVLRDVTVEIEEGHTLGLFGPSGSGKTTLARILAGLDHPSSGVVIFNSKELRGMRGHEFTEFRRSVQMVFQDPESSLNPMKTIGRSLREVLDLLRVPDGEHEGIIKEALEVVGLSEEVLCRFPRQLSGGQNQRIALARALLLNPRILILDEPTASLDVSVQAQILNLLKEIQRTRGIGYLYISHHPAVMRFMSDSVCELHDGMVTFRGPVEKWKTGSTAGARSTDA</sequence>
<dbReference type="AlphaFoldDB" id="A0B7Z3"/>
<dbReference type="SMART" id="SM00382">
    <property type="entry name" value="AAA"/>
    <property type="match status" value="1"/>
</dbReference>
<accession>A0B7Z3</accession>
<dbReference type="InterPro" id="IPR003439">
    <property type="entry name" value="ABC_transporter-like_ATP-bd"/>
</dbReference>
<evidence type="ECO:0000256" key="4">
    <source>
        <dbReference type="ARBA" id="ARBA00022840"/>
    </source>
</evidence>
<feature type="domain" description="ABC transporter" evidence="5">
    <location>
        <begin position="3"/>
        <end position="248"/>
    </location>
</feature>
<evidence type="ECO:0000256" key="2">
    <source>
        <dbReference type="ARBA" id="ARBA00022448"/>
    </source>
</evidence>
<evidence type="ECO:0000313" key="6">
    <source>
        <dbReference type="EMBL" id="ABK14817.1"/>
    </source>
</evidence>
<dbReference type="CDD" id="cd03257">
    <property type="entry name" value="ABC_NikE_OppD_transporters"/>
    <property type="match status" value="1"/>
</dbReference>
<dbReference type="Gene3D" id="3.40.50.300">
    <property type="entry name" value="P-loop containing nucleotide triphosphate hydrolases"/>
    <property type="match status" value="1"/>
</dbReference>
<dbReference type="EMBL" id="CP000477">
    <property type="protein sequence ID" value="ABK14817.1"/>
    <property type="molecule type" value="Genomic_DNA"/>
</dbReference>
<dbReference type="PANTHER" id="PTHR43776">
    <property type="entry name" value="TRANSPORT ATP-BINDING PROTEIN"/>
    <property type="match status" value="1"/>
</dbReference>
<evidence type="ECO:0000313" key="7">
    <source>
        <dbReference type="Proteomes" id="UP000000674"/>
    </source>
</evidence>
<comment type="similarity">
    <text evidence="1">Belongs to the ABC transporter superfamily.</text>
</comment>
<dbReference type="KEGG" id="mtp:Mthe_1033"/>
<dbReference type="STRING" id="349307.Mthe_1033"/>
<organism evidence="6 7">
    <name type="scientific">Methanothrix thermoacetophila (strain DSM 6194 / JCM 14653 / NBRC 101360 / PT)</name>
    <name type="common">Methanosaeta thermophila</name>
    <dbReference type="NCBI Taxonomy" id="349307"/>
    <lineage>
        <taxon>Archaea</taxon>
        <taxon>Methanobacteriati</taxon>
        <taxon>Methanobacteriota</taxon>
        <taxon>Stenosarchaea group</taxon>
        <taxon>Methanomicrobia</taxon>
        <taxon>Methanotrichales</taxon>
        <taxon>Methanotrichaceae</taxon>
        <taxon>Methanothrix</taxon>
    </lineage>
</organism>
<dbReference type="InterPro" id="IPR050319">
    <property type="entry name" value="ABC_transp_ATP-bind"/>
</dbReference>
<dbReference type="PROSITE" id="PS50893">
    <property type="entry name" value="ABC_TRANSPORTER_2"/>
    <property type="match status" value="1"/>
</dbReference>
<reference evidence="6 7" key="1">
    <citation type="submission" date="2006-10" db="EMBL/GenBank/DDBJ databases">
        <title>Complete sequence of Methanosaeta thermophila PT.</title>
        <authorList>
            <consortium name="US DOE Joint Genome Institute"/>
            <person name="Copeland A."/>
            <person name="Lucas S."/>
            <person name="Lapidus A."/>
            <person name="Barry K."/>
            <person name="Detter J.C."/>
            <person name="Glavina del Rio T."/>
            <person name="Hammon N."/>
            <person name="Israni S."/>
            <person name="Pitluck S."/>
            <person name="Chain P."/>
            <person name="Malfatti S."/>
            <person name="Shin M."/>
            <person name="Vergez L."/>
            <person name="Schmutz J."/>
            <person name="Larimer F."/>
            <person name="Land M."/>
            <person name="Hauser L."/>
            <person name="Kyrpides N."/>
            <person name="Kim E."/>
            <person name="Smith K.S."/>
            <person name="Ingram-Smith C."/>
            <person name="Richardson P."/>
        </authorList>
    </citation>
    <scope>NUCLEOTIDE SEQUENCE [LARGE SCALE GENOMIC DNA]</scope>
    <source>
        <strain evidence="7">DSM 6194 / JCM 14653 / NBRC 101360 / PT</strain>
    </source>
</reference>
<protein>
    <submittedName>
        <fullName evidence="6">ABC transporter related protein</fullName>
    </submittedName>
</protein>
<keyword evidence="4" id="KW-0067">ATP-binding</keyword>
<dbReference type="Proteomes" id="UP000000674">
    <property type="component" value="Chromosome"/>
</dbReference>
<evidence type="ECO:0000259" key="5">
    <source>
        <dbReference type="PROSITE" id="PS50893"/>
    </source>
</evidence>
<dbReference type="GO" id="GO:0005524">
    <property type="term" value="F:ATP binding"/>
    <property type="evidence" value="ECO:0007669"/>
    <property type="project" value="UniProtKB-KW"/>
</dbReference>